<evidence type="ECO:0000313" key="1">
    <source>
        <dbReference type="EMBL" id="KAK9829597.1"/>
    </source>
</evidence>
<sequence>MSAEPCTPGPSDTERLQFCNAFTDGGQYSQSYCCSNMFNADRSCYCSHKRGGINVVAEHVGGDSFTLSHIEIRAPTEGFTSPLQQGMVFVSWEMPDLEATKRFDSWTLEDYEQYARSQATLSQRASQTDPVLFFNLQDSHRLMLELPVARSGRYVHIKLLRPQSWGENIDVQYIGLHGWSGQRSFPYAFPEMR</sequence>
<reference evidence="1 2" key="1">
    <citation type="journal article" date="2024" name="Nat. Commun.">
        <title>Phylogenomics reveals the evolutionary origins of lichenization in chlorophyte algae.</title>
        <authorList>
            <person name="Puginier C."/>
            <person name="Libourel C."/>
            <person name="Otte J."/>
            <person name="Skaloud P."/>
            <person name="Haon M."/>
            <person name="Grisel S."/>
            <person name="Petersen M."/>
            <person name="Berrin J.G."/>
            <person name="Delaux P.M."/>
            <person name="Dal Grande F."/>
            <person name="Keller J."/>
        </authorList>
    </citation>
    <scope>NUCLEOTIDE SEQUENCE [LARGE SCALE GENOMIC DNA]</scope>
    <source>
        <strain evidence="1 2">SAG 2043</strain>
    </source>
</reference>
<dbReference type="EMBL" id="JALJOR010000001">
    <property type="protein sequence ID" value="KAK9829597.1"/>
    <property type="molecule type" value="Genomic_DNA"/>
</dbReference>
<comment type="caution">
    <text evidence="1">The sequence shown here is derived from an EMBL/GenBank/DDBJ whole genome shotgun (WGS) entry which is preliminary data.</text>
</comment>
<evidence type="ECO:0000313" key="2">
    <source>
        <dbReference type="Proteomes" id="UP001489004"/>
    </source>
</evidence>
<gene>
    <name evidence="1" type="ORF">WJX72_006805</name>
</gene>
<accession>A0AAW1R741</accession>
<keyword evidence="2" id="KW-1185">Reference proteome</keyword>
<dbReference type="AlphaFoldDB" id="A0AAW1R741"/>
<proteinExistence type="predicted"/>
<dbReference type="Proteomes" id="UP001489004">
    <property type="component" value="Unassembled WGS sequence"/>
</dbReference>
<protein>
    <submittedName>
        <fullName evidence="1">Uncharacterized protein</fullName>
    </submittedName>
</protein>
<organism evidence="1 2">
    <name type="scientific">[Myrmecia] bisecta</name>
    <dbReference type="NCBI Taxonomy" id="41462"/>
    <lineage>
        <taxon>Eukaryota</taxon>
        <taxon>Viridiplantae</taxon>
        <taxon>Chlorophyta</taxon>
        <taxon>core chlorophytes</taxon>
        <taxon>Trebouxiophyceae</taxon>
        <taxon>Trebouxiales</taxon>
        <taxon>Trebouxiaceae</taxon>
        <taxon>Myrmecia</taxon>
    </lineage>
</organism>
<name>A0AAW1R741_9CHLO</name>